<accession>A0A8H6VFQ3</accession>
<keyword evidence="4" id="KW-1185">Reference proteome</keyword>
<feature type="transmembrane region" description="Helical" evidence="1">
    <location>
        <begin position="69"/>
        <end position="90"/>
    </location>
</feature>
<protein>
    <submittedName>
        <fullName evidence="3">Oleate hydroxylase FAH12</fullName>
    </submittedName>
</protein>
<feature type="domain" description="Fatty acid desaturase" evidence="2">
    <location>
        <begin position="72"/>
        <end position="349"/>
    </location>
</feature>
<keyword evidence="1" id="KW-0812">Transmembrane</keyword>
<dbReference type="OrthoDB" id="1461976at2759"/>
<organism evidence="3 4">
    <name type="scientific">Pseudocercospora fuligena</name>
    <dbReference type="NCBI Taxonomy" id="685502"/>
    <lineage>
        <taxon>Eukaryota</taxon>
        <taxon>Fungi</taxon>
        <taxon>Dikarya</taxon>
        <taxon>Ascomycota</taxon>
        <taxon>Pezizomycotina</taxon>
        <taxon>Dothideomycetes</taxon>
        <taxon>Dothideomycetidae</taxon>
        <taxon>Mycosphaerellales</taxon>
        <taxon>Mycosphaerellaceae</taxon>
        <taxon>Pseudocercospora</taxon>
    </lineage>
</organism>
<dbReference type="Proteomes" id="UP000660729">
    <property type="component" value="Unassembled WGS sequence"/>
</dbReference>
<dbReference type="AlphaFoldDB" id="A0A8H6VFQ3"/>
<dbReference type="InterPro" id="IPR012171">
    <property type="entry name" value="Fatty_acid_desaturase"/>
</dbReference>
<dbReference type="Pfam" id="PF00487">
    <property type="entry name" value="FA_desaturase"/>
    <property type="match status" value="1"/>
</dbReference>
<feature type="transmembrane region" description="Helical" evidence="1">
    <location>
        <begin position="224"/>
        <end position="244"/>
    </location>
</feature>
<keyword evidence="1" id="KW-0472">Membrane</keyword>
<dbReference type="GO" id="GO:0006629">
    <property type="term" value="P:lipid metabolic process"/>
    <property type="evidence" value="ECO:0007669"/>
    <property type="project" value="InterPro"/>
</dbReference>
<feature type="transmembrane region" description="Helical" evidence="1">
    <location>
        <begin position="250"/>
        <end position="274"/>
    </location>
</feature>
<name>A0A8H6VFQ3_9PEZI</name>
<comment type="caution">
    <text evidence="3">The sequence shown here is derived from an EMBL/GenBank/DDBJ whole genome shotgun (WGS) entry which is preliminary data.</text>
</comment>
<dbReference type="PANTHER" id="PTHR32100">
    <property type="entry name" value="OMEGA-6 FATTY ACID DESATURASE, CHLOROPLASTIC"/>
    <property type="match status" value="1"/>
</dbReference>
<evidence type="ECO:0000313" key="3">
    <source>
        <dbReference type="EMBL" id="KAF7185270.1"/>
    </source>
</evidence>
<dbReference type="CDD" id="cd03507">
    <property type="entry name" value="Delta12-FADS-like"/>
    <property type="match status" value="1"/>
</dbReference>
<proteinExistence type="predicted"/>
<dbReference type="InterPro" id="IPR005804">
    <property type="entry name" value="FA_desaturase_dom"/>
</dbReference>
<dbReference type="EMBL" id="JABCIY010000342">
    <property type="protein sequence ID" value="KAF7185270.1"/>
    <property type="molecule type" value="Genomic_DNA"/>
</dbReference>
<feature type="transmembrane region" description="Helical" evidence="1">
    <location>
        <begin position="110"/>
        <end position="126"/>
    </location>
</feature>
<sequence length="385" mass="43724">MLILLSVRTMRMTNRISLQRLRRAIPEACFRPCICRSAAHILADMLLAGGLALAAHELGPRMSSRSLRILLWMTYGYIQGLVFTGIWILAHECGHYALFPGRKLNDAVGFVLHSALLVPYFSWKYTHARHHRFTNHMERDTAYVPSRVEEKTWSSRLSEVLHQAEDTPLHSAIMLVCHQLFGWQAYVACYASGGSGSFARAPTGKAFERCLLNPSACIFTESQAAFVVLSSLGLVAMLSLLTLVASKIGWYNVALLYGLPYVWVNNWLVAITYLHHTHRDIQHFSSPRWTYIDGALSTVDRPLGIVGRHVFHGIVDFHVVHHLFPQIPFYHAEEATEAIRKELGGGYLSDDTPFWIALWRTFRECQVVIPSKKEPDVLVWRDREA</sequence>
<evidence type="ECO:0000256" key="1">
    <source>
        <dbReference type="SAM" id="Phobius"/>
    </source>
</evidence>
<keyword evidence="1" id="KW-1133">Transmembrane helix</keyword>
<gene>
    <name evidence="3" type="ORF">HII31_13545</name>
</gene>
<dbReference type="GO" id="GO:0016491">
    <property type="term" value="F:oxidoreductase activity"/>
    <property type="evidence" value="ECO:0007669"/>
    <property type="project" value="InterPro"/>
</dbReference>
<evidence type="ECO:0000259" key="2">
    <source>
        <dbReference type="Pfam" id="PF00487"/>
    </source>
</evidence>
<reference evidence="3" key="1">
    <citation type="submission" date="2020-04" db="EMBL/GenBank/DDBJ databases">
        <title>Draft genome resource of the tomato pathogen Pseudocercospora fuligena.</title>
        <authorList>
            <person name="Zaccaron A."/>
        </authorList>
    </citation>
    <scope>NUCLEOTIDE SEQUENCE</scope>
    <source>
        <strain evidence="3">PF001</strain>
    </source>
</reference>
<evidence type="ECO:0000313" key="4">
    <source>
        <dbReference type="Proteomes" id="UP000660729"/>
    </source>
</evidence>